<keyword evidence="1" id="KW-0732">Signal</keyword>
<comment type="caution">
    <text evidence="2">The sequence shown here is derived from an EMBL/GenBank/DDBJ whole genome shotgun (WGS) entry which is preliminary data.</text>
</comment>
<feature type="signal peptide" evidence="1">
    <location>
        <begin position="1"/>
        <end position="20"/>
    </location>
</feature>
<evidence type="ECO:0000313" key="2">
    <source>
        <dbReference type="EMBL" id="KTD68293.1"/>
    </source>
</evidence>
<dbReference type="AlphaFoldDB" id="A0A0W0ZGK9"/>
<dbReference type="RefSeq" id="WP_058510401.1">
    <property type="nucleotide sequence ID" value="NZ_DAIOMV010000001.1"/>
</dbReference>
<evidence type="ECO:0000313" key="3">
    <source>
        <dbReference type="Proteomes" id="UP000054926"/>
    </source>
</evidence>
<evidence type="ECO:0000256" key="1">
    <source>
        <dbReference type="SAM" id="SignalP"/>
    </source>
</evidence>
<accession>A0A0W0ZGK9</accession>
<dbReference type="PATRIC" id="fig|947033.5.peg.1543"/>
<keyword evidence="3" id="KW-1185">Reference proteome</keyword>
<name>A0A0W0ZGK9_9GAMM</name>
<gene>
    <name evidence="2" type="ORF">Lste_1451</name>
</gene>
<feature type="chain" id="PRO_5006918663" evidence="1">
    <location>
        <begin position="21"/>
        <end position="172"/>
    </location>
</feature>
<protein>
    <submittedName>
        <fullName evidence="2">Uncharacterized protein</fullName>
    </submittedName>
</protein>
<organism evidence="2 3">
    <name type="scientific">Legionella steelei</name>
    <dbReference type="NCBI Taxonomy" id="947033"/>
    <lineage>
        <taxon>Bacteria</taxon>
        <taxon>Pseudomonadati</taxon>
        <taxon>Pseudomonadota</taxon>
        <taxon>Gammaproteobacteria</taxon>
        <taxon>Legionellales</taxon>
        <taxon>Legionellaceae</taxon>
        <taxon>Legionella</taxon>
    </lineage>
</organism>
<reference evidence="2 3" key="1">
    <citation type="submission" date="2015-11" db="EMBL/GenBank/DDBJ databases">
        <title>Genomic analysis of 38 Legionella species identifies large and diverse effector repertoires.</title>
        <authorList>
            <person name="Burstein D."/>
            <person name="Amaro F."/>
            <person name="Zusman T."/>
            <person name="Lifshitz Z."/>
            <person name="Cohen O."/>
            <person name="Gilbert J.A."/>
            <person name="Pupko T."/>
            <person name="Shuman H.A."/>
            <person name="Segal G."/>
        </authorList>
    </citation>
    <scope>NUCLEOTIDE SEQUENCE [LARGE SCALE GENOMIC DNA]</scope>
    <source>
        <strain evidence="2 3">IMVS3376</strain>
    </source>
</reference>
<dbReference type="EMBL" id="LNYY01000019">
    <property type="protein sequence ID" value="KTD68293.1"/>
    <property type="molecule type" value="Genomic_DNA"/>
</dbReference>
<sequence>MRLLPIFCILYVCTNSSVLAAKQHTYRDAVGLRHSLSKQELSIYIDQNKILKNIPYLQKTGIVDTNLSNTEAGFYATELAAQVSIPYVTKIIQKLYSSNVKADQIYIKSYLLATDSYGNNTPSFCYSFTFNRQLYQKINWKNFQANNIVKIVPDFKVSDMCKALAETSPLSI</sequence>
<dbReference type="Proteomes" id="UP000054926">
    <property type="component" value="Unassembled WGS sequence"/>
</dbReference>
<proteinExistence type="predicted"/>